<dbReference type="STRING" id="1123501.Wenmar_00691"/>
<accession>A0A0D0PG48</accession>
<keyword evidence="8" id="KW-1185">Reference proteome</keyword>
<feature type="transmembrane region" description="Helical" evidence="5">
    <location>
        <begin position="140"/>
        <end position="161"/>
    </location>
</feature>
<dbReference type="InterPro" id="IPR052522">
    <property type="entry name" value="ABC-2_transport_permease"/>
</dbReference>
<sequence>MNPISIWAIYAFEMRRFFRTFLQSIVAPVISTSLYFVVFGSAIGSRIDQVEGVAYGAFIVPGLIMLSVMTQATSNASFAIYFPKFVGTIYEILSAPVNYLEIVIGYVGAAATKSLFIGTVILVTSFFFVDITIQHPVAMVAFLILTCLSFALLGFIIGIWAKNFEQLNLIPLLIITPLVFLGGSFYSASMLPPFWQAVTHFNPVFYLISGFRWAFFGLADVPVGVSLMAIAVFTLICLTAVWWIFRTGWRLRE</sequence>
<dbReference type="NCBIfam" id="NF011648">
    <property type="entry name" value="PRK15066.1"/>
    <property type="match status" value="1"/>
</dbReference>
<dbReference type="AlphaFoldDB" id="A0A0D0PG48"/>
<evidence type="ECO:0000256" key="4">
    <source>
        <dbReference type="ARBA" id="ARBA00023136"/>
    </source>
</evidence>
<dbReference type="eggNOG" id="COG0842">
    <property type="taxonomic scope" value="Bacteria"/>
</dbReference>
<keyword evidence="5" id="KW-1003">Cell membrane</keyword>
<organism evidence="7 8">
    <name type="scientific">Wenxinia marina DSM 24838</name>
    <dbReference type="NCBI Taxonomy" id="1123501"/>
    <lineage>
        <taxon>Bacteria</taxon>
        <taxon>Pseudomonadati</taxon>
        <taxon>Pseudomonadota</taxon>
        <taxon>Alphaproteobacteria</taxon>
        <taxon>Rhodobacterales</taxon>
        <taxon>Roseobacteraceae</taxon>
        <taxon>Wenxinia</taxon>
    </lineage>
</organism>
<comment type="subcellular location">
    <subcellularLocation>
        <location evidence="5">Cell inner membrane</location>
        <topology evidence="5">Multi-pass membrane protein</topology>
    </subcellularLocation>
    <subcellularLocation>
        <location evidence="1">Membrane</location>
        <topology evidence="1">Multi-pass membrane protein</topology>
    </subcellularLocation>
</comment>
<dbReference type="RefSeq" id="WP_018304061.1">
    <property type="nucleotide sequence ID" value="NZ_KB902312.1"/>
</dbReference>
<evidence type="ECO:0000313" key="8">
    <source>
        <dbReference type="Proteomes" id="UP000035100"/>
    </source>
</evidence>
<dbReference type="GO" id="GO:0043190">
    <property type="term" value="C:ATP-binding cassette (ABC) transporter complex"/>
    <property type="evidence" value="ECO:0007669"/>
    <property type="project" value="InterPro"/>
</dbReference>
<feature type="transmembrane region" description="Helical" evidence="5">
    <location>
        <begin position="225"/>
        <end position="245"/>
    </location>
</feature>
<dbReference type="PRINTS" id="PR00164">
    <property type="entry name" value="ABC2TRNSPORT"/>
</dbReference>
<keyword evidence="3 5" id="KW-1133">Transmembrane helix</keyword>
<evidence type="ECO:0000256" key="5">
    <source>
        <dbReference type="RuleBase" id="RU361157"/>
    </source>
</evidence>
<feature type="transmembrane region" description="Helical" evidence="5">
    <location>
        <begin position="200"/>
        <end position="219"/>
    </location>
</feature>
<dbReference type="Proteomes" id="UP000035100">
    <property type="component" value="Unassembled WGS sequence"/>
</dbReference>
<dbReference type="GO" id="GO:0140359">
    <property type="term" value="F:ABC-type transporter activity"/>
    <property type="evidence" value="ECO:0007669"/>
    <property type="project" value="InterPro"/>
</dbReference>
<dbReference type="PANTHER" id="PTHR43332:SF1">
    <property type="entry name" value="TRANSPORT PERMEASE PROTEIN"/>
    <property type="match status" value="1"/>
</dbReference>
<reference evidence="7 8" key="1">
    <citation type="submission" date="2013-01" db="EMBL/GenBank/DDBJ databases">
        <authorList>
            <person name="Fiebig A."/>
            <person name="Goeker M."/>
            <person name="Klenk H.-P.P."/>
        </authorList>
    </citation>
    <scope>NUCLEOTIDE SEQUENCE [LARGE SCALE GENOMIC DNA]</scope>
    <source>
        <strain evidence="7 8">DSM 24838</strain>
    </source>
</reference>
<dbReference type="PIRSF" id="PIRSF006648">
    <property type="entry name" value="DrrB"/>
    <property type="match status" value="1"/>
</dbReference>
<dbReference type="Pfam" id="PF01061">
    <property type="entry name" value="ABC2_membrane"/>
    <property type="match status" value="1"/>
</dbReference>
<feature type="transmembrane region" description="Helical" evidence="5">
    <location>
        <begin position="89"/>
        <end position="109"/>
    </location>
</feature>
<keyword evidence="2 5" id="KW-0812">Transmembrane</keyword>
<keyword evidence="5" id="KW-0813">Transport</keyword>
<evidence type="ECO:0000259" key="6">
    <source>
        <dbReference type="PROSITE" id="PS51012"/>
    </source>
</evidence>
<feature type="transmembrane region" description="Helical" evidence="5">
    <location>
        <begin position="115"/>
        <end position="133"/>
    </location>
</feature>
<keyword evidence="4 5" id="KW-0472">Membrane</keyword>
<feature type="domain" description="ABC transmembrane type-2" evidence="6">
    <location>
        <begin position="19"/>
        <end position="248"/>
    </location>
</feature>
<dbReference type="InterPro" id="IPR047817">
    <property type="entry name" value="ABC2_TM_bact-type"/>
</dbReference>
<evidence type="ECO:0000256" key="1">
    <source>
        <dbReference type="ARBA" id="ARBA00004141"/>
    </source>
</evidence>
<dbReference type="InterPro" id="IPR013525">
    <property type="entry name" value="ABC2_TM"/>
</dbReference>
<protein>
    <recommendedName>
        <fullName evidence="5">Transport permease protein</fullName>
    </recommendedName>
</protein>
<dbReference type="EMBL" id="AONG01000005">
    <property type="protein sequence ID" value="KIQ70316.1"/>
    <property type="molecule type" value="Genomic_DNA"/>
</dbReference>
<feature type="transmembrane region" description="Helical" evidence="5">
    <location>
        <begin position="167"/>
        <end position="188"/>
    </location>
</feature>
<dbReference type="PATRIC" id="fig|1123501.6.peg.758"/>
<proteinExistence type="inferred from homology"/>
<gene>
    <name evidence="7" type="ORF">Wenmar_00691</name>
</gene>
<feature type="transmembrane region" description="Helical" evidence="5">
    <location>
        <begin position="55"/>
        <end position="82"/>
    </location>
</feature>
<name>A0A0D0PG48_9RHOB</name>
<dbReference type="PROSITE" id="PS51012">
    <property type="entry name" value="ABC_TM2"/>
    <property type="match status" value="1"/>
</dbReference>
<comment type="caution">
    <text evidence="7">The sequence shown here is derived from an EMBL/GenBank/DDBJ whole genome shotgun (WGS) entry which is preliminary data.</text>
</comment>
<feature type="transmembrane region" description="Helical" evidence="5">
    <location>
        <begin position="21"/>
        <end position="43"/>
    </location>
</feature>
<evidence type="ECO:0000313" key="7">
    <source>
        <dbReference type="EMBL" id="KIQ70316.1"/>
    </source>
</evidence>
<evidence type="ECO:0000256" key="2">
    <source>
        <dbReference type="ARBA" id="ARBA00022692"/>
    </source>
</evidence>
<dbReference type="OrthoDB" id="9804001at2"/>
<evidence type="ECO:0000256" key="3">
    <source>
        <dbReference type="ARBA" id="ARBA00022989"/>
    </source>
</evidence>
<comment type="similarity">
    <text evidence="5">Belongs to the ABC-2 integral membrane protein family.</text>
</comment>
<dbReference type="InterPro" id="IPR000412">
    <property type="entry name" value="ABC_2_transport"/>
</dbReference>
<dbReference type="PANTHER" id="PTHR43332">
    <property type="entry name" value="INNER MEMBRANE TRANSPORT PERMEASE YADH-RELATED"/>
    <property type="match status" value="1"/>
</dbReference>